<keyword evidence="1" id="KW-0479">Metal-binding</keyword>
<organism evidence="4 5">
    <name type="scientific">Scardovia inopinata F0304</name>
    <dbReference type="NCBI Taxonomy" id="641146"/>
    <lineage>
        <taxon>Bacteria</taxon>
        <taxon>Bacillati</taxon>
        <taxon>Actinomycetota</taxon>
        <taxon>Actinomycetes</taxon>
        <taxon>Bifidobacteriales</taxon>
        <taxon>Bifidobacteriaceae</taxon>
        <taxon>Scardovia</taxon>
    </lineage>
</organism>
<evidence type="ECO:0000259" key="2">
    <source>
        <dbReference type="Pfam" id="PF01557"/>
    </source>
</evidence>
<feature type="domain" description="Fumarylacetoacetase-like C-terminal" evidence="2">
    <location>
        <begin position="65"/>
        <end position="268"/>
    </location>
</feature>
<dbReference type="RefSeq" id="WP_006293476.1">
    <property type="nucleotide sequence ID" value="NZ_GG770226.1"/>
</dbReference>
<evidence type="ECO:0000313" key="4">
    <source>
        <dbReference type="EMBL" id="EFG26019.1"/>
    </source>
</evidence>
<dbReference type="Proteomes" id="UP000005777">
    <property type="component" value="Unassembled WGS sequence"/>
</dbReference>
<dbReference type="InterPro" id="IPR018833">
    <property type="entry name" value="Rv2993c-like_N"/>
</dbReference>
<protein>
    <recommendedName>
        <fullName evidence="6">Fumarylacetoacetase-like C-terminal domain-containing protein</fullName>
    </recommendedName>
</protein>
<accession>W5IGG3</accession>
<reference evidence="4 5" key="1">
    <citation type="submission" date="2012-01" db="EMBL/GenBank/DDBJ databases">
        <title>The Genome Sequence of Scardovia inopinata F0304.</title>
        <authorList>
            <consortium name="The Broad Institute Genome Sequencing Platform"/>
            <person name="Ward D."/>
            <person name="Earl A."/>
            <person name="Feldgarden M."/>
            <person name="Gevers D."/>
            <person name="Young S."/>
            <person name="Zeng Q."/>
            <person name="Koehrsen M."/>
            <person name="Alvarado L."/>
            <person name="Berlin A.M."/>
            <person name="Borenstein D."/>
            <person name="Chapman S.B."/>
            <person name="Chen Z."/>
            <person name="Engels R."/>
            <person name="Freedman E."/>
            <person name="Gellesch M."/>
            <person name="Goldberg J."/>
            <person name="Griggs A."/>
            <person name="Gujja S."/>
            <person name="Heilman E.R."/>
            <person name="Heiman D.I."/>
            <person name="Hepburn T.A."/>
            <person name="Howarth C."/>
            <person name="Jen D."/>
            <person name="Larson L."/>
            <person name="Mehta T."/>
            <person name="Park D."/>
            <person name="Pearson M."/>
            <person name="Richards J."/>
            <person name="Roberts A."/>
            <person name="Saif S."/>
            <person name="Shea T.D."/>
            <person name="Shenoy N."/>
            <person name="Sisk P."/>
            <person name="Stolte C."/>
            <person name="Sykes S.N."/>
            <person name="Walk T."/>
            <person name="White J."/>
            <person name="Yandava C."/>
            <person name="Izard J."/>
            <person name="Baranova O.V."/>
            <person name="Blanton J.M."/>
            <person name="Tanner A.C."/>
            <person name="Dewhirst F."/>
            <person name="Haas B."/>
            <person name="Nusbaum C."/>
            <person name="Birren B."/>
        </authorList>
    </citation>
    <scope>NUCLEOTIDE SEQUENCE [LARGE SCALE GENOMIC DNA]</scope>
    <source>
        <strain evidence="4 5">F0304</strain>
    </source>
</reference>
<dbReference type="SUPFAM" id="SSF56529">
    <property type="entry name" value="FAH"/>
    <property type="match status" value="1"/>
</dbReference>
<dbReference type="PANTHER" id="PTHR11820">
    <property type="entry name" value="ACYLPYRUVASE"/>
    <property type="match status" value="1"/>
</dbReference>
<dbReference type="AlphaFoldDB" id="W5IGG3"/>
<dbReference type="GO" id="GO:0018773">
    <property type="term" value="F:acetylpyruvate hydrolase activity"/>
    <property type="evidence" value="ECO:0007669"/>
    <property type="project" value="TreeGrafter"/>
</dbReference>
<dbReference type="GO" id="GO:0046872">
    <property type="term" value="F:metal ion binding"/>
    <property type="evidence" value="ECO:0007669"/>
    <property type="project" value="UniProtKB-KW"/>
</dbReference>
<evidence type="ECO:0000259" key="3">
    <source>
        <dbReference type="Pfam" id="PF10370"/>
    </source>
</evidence>
<dbReference type="Gene3D" id="2.30.30.370">
    <property type="entry name" value="FAH"/>
    <property type="match status" value="1"/>
</dbReference>
<dbReference type="Pfam" id="PF01557">
    <property type="entry name" value="FAA_hydrolase"/>
    <property type="match status" value="1"/>
</dbReference>
<dbReference type="Pfam" id="PF10370">
    <property type="entry name" value="Rv2993c-like_N"/>
    <property type="match status" value="1"/>
</dbReference>
<name>W5IGG3_SCAIO</name>
<comment type="caution">
    <text evidence="4">The sequence shown here is derived from an EMBL/GenBank/DDBJ whole genome shotgun (WGS) entry which is preliminary data.</text>
</comment>
<dbReference type="eggNOG" id="COG0179">
    <property type="taxonomic scope" value="Bacteria"/>
</dbReference>
<dbReference type="InterPro" id="IPR011234">
    <property type="entry name" value="Fumarylacetoacetase-like_C"/>
</dbReference>
<evidence type="ECO:0000313" key="5">
    <source>
        <dbReference type="Proteomes" id="UP000005777"/>
    </source>
</evidence>
<dbReference type="EMBL" id="ADCX01000007">
    <property type="protein sequence ID" value="EFG26019.1"/>
    <property type="molecule type" value="Genomic_DNA"/>
</dbReference>
<feature type="domain" description="Rv2993c-like N-terminal" evidence="3">
    <location>
        <begin position="1"/>
        <end position="60"/>
    </location>
</feature>
<sequence length="272" mass="29347">MRIARFSHDDLVSYAFVQKDDSDGRDYLVELSGYPFGADTVEPTGKRFPVDADGVRLLAPLIPSKVYGLAKNYRIPTDAPDDALLARQAAQEPAVIFTKPSTSVIGPDDPIVIPPFSRKMNFEPELAVIIGRITKNVSESDAMSHVLGYTCVNDVTLLDVSAEDPTWTRAKGFDTSCPLGPWIETDLDYANAHISFTLNGQDVPQAQGTTAYLIHSIPEQISTISHFSTLLPGDVIMTGTPYPAGTLKPGDEAIVTVEGIGSLRNVIVQGGK</sequence>
<dbReference type="PANTHER" id="PTHR11820:SF7">
    <property type="entry name" value="ACYLPYRUVASE FAHD1, MITOCHONDRIAL"/>
    <property type="match status" value="1"/>
</dbReference>
<evidence type="ECO:0008006" key="6">
    <source>
        <dbReference type="Google" id="ProtNLM"/>
    </source>
</evidence>
<dbReference type="HOGENOM" id="CLU_028458_4_2_11"/>
<evidence type="ECO:0000256" key="1">
    <source>
        <dbReference type="ARBA" id="ARBA00022723"/>
    </source>
</evidence>
<proteinExistence type="predicted"/>
<keyword evidence="5" id="KW-1185">Reference proteome</keyword>
<gene>
    <name evidence="4" type="ORF">HMPREF9020_01090</name>
</gene>
<dbReference type="Gene3D" id="3.90.850.10">
    <property type="entry name" value="Fumarylacetoacetase-like, C-terminal domain"/>
    <property type="match status" value="1"/>
</dbReference>
<dbReference type="InterPro" id="IPR036663">
    <property type="entry name" value="Fumarylacetoacetase_C_sf"/>
</dbReference>